<dbReference type="EMBL" id="CAJVPZ010034776">
    <property type="protein sequence ID" value="CAG8747580.1"/>
    <property type="molecule type" value="Genomic_DNA"/>
</dbReference>
<gene>
    <name evidence="1" type="ORF">RFULGI_LOCUS13355</name>
</gene>
<dbReference type="Proteomes" id="UP000789396">
    <property type="component" value="Unassembled WGS sequence"/>
</dbReference>
<comment type="caution">
    <text evidence="1">The sequence shown here is derived from an EMBL/GenBank/DDBJ whole genome shotgun (WGS) entry which is preliminary data.</text>
</comment>
<reference evidence="1" key="1">
    <citation type="submission" date="2021-06" db="EMBL/GenBank/DDBJ databases">
        <authorList>
            <person name="Kallberg Y."/>
            <person name="Tangrot J."/>
            <person name="Rosling A."/>
        </authorList>
    </citation>
    <scope>NUCLEOTIDE SEQUENCE</scope>
    <source>
        <strain evidence="1">IN212</strain>
    </source>
</reference>
<organism evidence="1 2">
    <name type="scientific">Racocetra fulgida</name>
    <dbReference type="NCBI Taxonomy" id="60492"/>
    <lineage>
        <taxon>Eukaryota</taxon>
        <taxon>Fungi</taxon>
        <taxon>Fungi incertae sedis</taxon>
        <taxon>Mucoromycota</taxon>
        <taxon>Glomeromycotina</taxon>
        <taxon>Glomeromycetes</taxon>
        <taxon>Diversisporales</taxon>
        <taxon>Gigasporaceae</taxon>
        <taxon>Racocetra</taxon>
    </lineage>
</organism>
<proteinExistence type="predicted"/>
<evidence type="ECO:0000313" key="2">
    <source>
        <dbReference type="Proteomes" id="UP000789396"/>
    </source>
</evidence>
<evidence type="ECO:0000313" key="1">
    <source>
        <dbReference type="EMBL" id="CAG8747580.1"/>
    </source>
</evidence>
<dbReference type="AlphaFoldDB" id="A0A9N9NMR6"/>
<accession>A0A9N9NMR6</accession>
<feature type="non-terminal residue" evidence="1">
    <location>
        <position position="1"/>
    </location>
</feature>
<keyword evidence="2" id="KW-1185">Reference proteome</keyword>
<name>A0A9N9NMR6_9GLOM</name>
<sequence>MLAKDKVGKYKILHAIQDFYFCEHLKLLITYIREKQAIEQIIYEHTNYIRLHGKDMTSLFKLFGAIEGLIYTFPSIQTIHSIPVLQVKELYQRLYQKKEQINGLTYKIGRGGG</sequence>
<protein>
    <submittedName>
        <fullName evidence="1">12862_t:CDS:1</fullName>
    </submittedName>
</protein>